<dbReference type="PANTHER" id="PTHR12631:SF10">
    <property type="entry name" value="BETA-XYLOSIDASE-LIKE PROTEIN-RELATED"/>
    <property type="match status" value="1"/>
</dbReference>
<dbReference type="PROSITE" id="PS00018">
    <property type="entry name" value="EF_HAND_1"/>
    <property type="match status" value="1"/>
</dbReference>
<dbReference type="Proteomes" id="UP000177050">
    <property type="component" value="Unassembled WGS sequence"/>
</dbReference>
<organism evidence="2 3">
    <name type="scientific">Candidatus Roizmanbacteria bacterium RIFOXYD1_FULL_38_12</name>
    <dbReference type="NCBI Taxonomy" id="1802093"/>
    <lineage>
        <taxon>Bacteria</taxon>
        <taxon>Candidatus Roizmaniibacteriota</taxon>
    </lineage>
</organism>
<dbReference type="Gene3D" id="3.20.20.80">
    <property type="entry name" value="Glycosidases"/>
    <property type="match status" value="1"/>
</dbReference>
<dbReference type="InterPro" id="IPR051923">
    <property type="entry name" value="Glycosyl_Hydrolase_39"/>
</dbReference>
<dbReference type="AlphaFoldDB" id="A0A1F7L1W6"/>
<evidence type="ECO:0000313" key="3">
    <source>
        <dbReference type="Proteomes" id="UP000177050"/>
    </source>
</evidence>
<dbReference type="EMBL" id="MGBR01000001">
    <property type="protein sequence ID" value="OGK74108.1"/>
    <property type="molecule type" value="Genomic_DNA"/>
</dbReference>
<evidence type="ECO:0000256" key="1">
    <source>
        <dbReference type="SAM" id="SignalP"/>
    </source>
</evidence>
<sequence>MGYIKSALTALMIFSFVFMRPSWASQALNNKYGISLLQPSQTDIKNTAELVNSQGGDYGYVTLVIQEDDRDKSKWQDIFDELRKHHLVPIVRLATKPEGENWKKPTKDEAIGWADFLNSLNWVVKNRYIVLFNEPNHATEWGGEVNPQDYAQVAFEFAKVLKQTNREFFIMLAGFDASAPHYPNQYEDEEIFLQGIFQDSDLKIQDYIDGWATHSYPNPGFSGSPWDTGRKSIRGYEWELGLLERLGVLKEMPVFITETGWVDTKLSRETVASYYRVAFEQIWGPDTRIVAVTPFVFSYQSAPFSGFSWKKIGGDEFYPQYGEVLGISKVRGSVEQIESGVLSMQLPLELVANSNYQFSMKLKNTGQAIWDEKDGYKMSIIDNDSLPFEYIFSDIKGVEPYREINVILYLKTHKIEGQRRVQLALIKDNEAIIKSKVWKFAVLPIPKLEIKASLFPKIEQRGSGFEVQIFDEDEKLVYKKKGLELRSKTVTIDEVQNVALGKKYRVVLLKKNYLPRQAYITFRKDNNILKLKQMLPFDLSNDGSLGFDDLGAFFKDLSQTKLLIP</sequence>
<feature type="chain" id="PRO_5009529552" description="EF-hand domain-containing protein" evidence="1">
    <location>
        <begin position="25"/>
        <end position="565"/>
    </location>
</feature>
<reference evidence="2 3" key="1">
    <citation type="journal article" date="2016" name="Nat. Commun.">
        <title>Thousands of microbial genomes shed light on interconnected biogeochemical processes in an aquifer system.</title>
        <authorList>
            <person name="Anantharaman K."/>
            <person name="Brown C.T."/>
            <person name="Hug L.A."/>
            <person name="Sharon I."/>
            <person name="Castelle C.J."/>
            <person name="Probst A.J."/>
            <person name="Thomas B.C."/>
            <person name="Singh A."/>
            <person name="Wilkins M.J."/>
            <person name="Karaoz U."/>
            <person name="Brodie E.L."/>
            <person name="Williams K.H."/>
            <person name="Hubbard S.S."/>
            <person name="Banfield J.F."/>
        </authorList>
    </citation>
    <scope>NUCLEOTIDE SEQUENCE [LARGE SCALE GENOMIC DNA]</scope>
</reference>
<dbReference type="SUPFAM" id="SSF51445">
    <property type="entry name" value="(Trans)glycosidases"/>
    <property type="match status" value="1"/>
</dbReference>
<evidence type="ECO:0000313" key="2">
    <source>
        <dbReference type="EMBL" id="OGK74108.1"/>
    </source>
</evidence>
<proteinExistence type="predicted"/>
<dbReference type="InterPro" id="IPR018247">
    <property type="entry name" value="EF_Hand_1_Ca_BS"/>
</dbReference>
<dbReference type="GO" id="GO:0004553">
    <property type="term" value="F:hydrolase activity, hydrolyzing O-glycosyl compounds"/>
    <property type="evidence" value="ECO:0007669"/>
    <property type="project" value="TreeGrafter"/>
</dbReference>
<gene>
    <name evidence="2" type="ORF">A3K52_05040</name>
</gene>
<accession>A0A1F7L1W6</accession>
<keyword evidence="1" id="KW-0732">Signal</keyword>
<dbReference type="PANTHER" id="PTHR12631">
    <property type="entry name" value="ALPHA-L-IDURONIDASE"/>
    <property type="match status" value="1"/>
</dbReference>
<dbReference type="InterPro" id="IPR017853">
    <property type="entry name" value="GH"/>
</dbReference>
<feature type="signal peptide" evidence="1">
    <location>
        <begin position="1"/>
        <end position="24"/>
    </location>
</feature>
<evidence type="ECO:0008006" key="4">
    <source>
        <dbReference type="Google" id="ProtNLM"/>
    </source>
</evidence>
<protein>
    <recommendedName>
        <fullName evidence="4">EF-hand domain-containing protein</fullName>
    </recommendedName>
</protein>
<comment type="caution">
    <text evidence="2">The sequence shown here is derived from an EMBL/GenBank/DDBJ whole genome shotgun (WGS) entry which is preliminary data.</text>
</comment>
<name>A0A1F7L1W6_9BACT</name>